<feature type="compositionally biased region" description="Low complexity" evidence="1">
    <location>
        <begin position="44"/>
        <end position="58"/>
    </location>
</feature>
<dbReference type="Proteomes" id="UP000000663">
    <property type="component" value="Chromosome"/>
</dbReference>
<keyword evidence="3" id="KW-1185">Reference proteome</keyword>
<organism evidence="2 3">
    <name type="scientific">Methanocella arvoryzae (strain DSM 22066 / NBRC 105507 / MRE50)</name>
    <dbReference type="NCBI Taxonomy" id="351160"/>
    <lineage>
        <taxon>Archaea</taxon>
        <taxon>Methanobacteriati</taxon>
        <taxon>Methanobacteriota</taxon>
        <taxon>Stenosarchaea group</taxon>
        <taxon>Methanomicrobia</taxon>
        <taxon>Methanocellales</taxon>
        <taxon>Methanocellaceae</taxon>
        <taxon>Methanocella</taxon>
    </lineage>
</organism>
<dbReference type="AlphaFoldDB" id="Q0W519"/>
<evidence type="ECO:0000313" key="2">
    <source>
        <dbReference type="EMBL" id="CAJ36524.2"/>
    </source>
</evidence>
<dbReference type="eggNOG" id="arCOG11016">
    <property type="taxonomic scope" value="Archaea"/>
</dbReference>
<dbReference type="PROSITE" id="PS51257">
    <property type="entry name" value="PROKAR_LIPOPROTEIN"/>
    <property type="match status" value="1"/>
</dbReference>
<evidence type="ECO:0000313" key="3">
    <source>
        <dbReference type="Proteomes" id="UP000000663"/>
    </source>
</evidence>
<evidence type="ECO:0008006" key="4">
    <source>
        <dbReference type="Google" id="ProtNLM"/>
    </source>
</evidence>
<dbReference type="EMBL" id="AM114193">
    <property type="protein sequence ID" value="CAJ36524.2"/>
    <property type="molecule type" value="Genomic_DNA"/>
</dbReference>
<accession>Q0W519</accession>
<gene>
    <name evidence="2" type="ORF">RCIX1220</name>
</gene>
<sequence length="246" mass="26684">MPGIDDRCGGSIMRNKTIAILLVMVIAVAVAVSGCTGGNASVDPSTSPGTTTNPTAKTSEPDMPEIKLKDNGNFNWAEYSMKSDPDDDNPTKVRYEMTLEDYEGTPARHLKMIMEMMGMEIVSDVYISTATGKAIAAKVTGMGIETIVDEQNLSTYDTADPASTVGAFTNADGGYAEYVYKGATPDVVIINGHTYACTKYTFWKSYSKDGSSRMEVWIDPNVPLPVMTQEYYKNEKGDSIELLGWG</sequence>
<dbReference type="KEGG" id="rci:RCIX1220"/>
<evidence type="ECO:0000256" key="1">
    <source>
        <dbReference type="SAM" id="MobiDB-lite"/>
    </source>
</evidence>
<dbReference type="STRING" id="351160.RCIX1220"/>
<protein>
    <recommendedName>
        <fullName evidence="4">Lipoprotein</fullName>
    </recommendedName>
</protein>
<name>Q0W519_METAR</name>
<proteinExistence type="predicted"/>
<reference evidence="2 3" key="1">
    <citation type="journal article" date="2006" name="Science">
        <title>Genome of rice cluster I archaea -- the key methane producers in the rice rhizosphere.</title>
        <authorList>
            <person name="Erkel C."/>
            <person name="Kube M."/>
            <person name="Reinhardt R."/>
            <person name="Liesack W."/>
        </authorList>
    </citation>
    <scope>NUCLEOTIDE SEQUENCE [LARGE SCALE GENOMIC DNA]</scope>
    <source>
        <strain evidence="3">DSM 22066 / NBRC 105507 / MRE50</strain>
    </source>
</reference>
<feature type="region of interest" description="Disordered" evidence="1">
    <location>
        <begin position="38"/>
        <end position="66"/>
    </location>
</feature>